<organism evidence="1">
    <name type="scientific">Mycobacterium sp. (strain MCS)</name>
    <dbReference type="NCBI Taxonomy" id="164756"/>
    <lineage>
        <taxon>Bacteria</taxon>
        <taxon>Bacillati</taxon>
        <taxon>Actinomycetota</taxon>
        <taxon>Actinomycetes</taxon>
        <taxon>Mycobacteriales</taxon>
        <taxon>Mycobacteriaceae</taxon>
        <taxon>Mycobacterium</taxon>
    </lineage>
</organism>
<dbReference type="EMBL" id="CP000384">
    <property type="protein sequence ID" value="ABG07536.1"/>
    <property type="molecule type" value="Genomic_DNA"/>
</dbReference>
<sequence>MDDELSRANSRGFELGRRHAAVAEAIGQAAGWARAFRVATSDDLSDGSAFVTYPLLRHADILMTLWGRLGGACIDLACSFQGGVEVQNLSAPTPSCASALQSTSYVSGAPYVCALQSSSQGCSTLQDHWRDEVNRASTYLSVSGICTDELERYAAFAQSLFDEASAAVRDAYAHAVAATYGRMWAGASRAGEGRALIAWMKALAGIGFSFDECLSELRDLELVSPEAVSYCLDSRSEWLDGK</sequence>
<name>A0A5Q5BGY7_MYCSS</name>
<dbReference type="KEGG" id="mmc:Mmcs_1424"/>
<accession>A0A5Q5BGY7</accession>
<reference evidence="1" key="1">
    <citation type="submission" date="2006-06" db="EMBL/GenBank/DDBJ databases">
        <title>Complete sequence of chromosome of Mycobacterium sp. MCS.</title>
        <authorList>
            <consortium name="US DOE Joint Genome Institute"/>
            <person name="Copeland A."/>
            <person name="Lucas S."/>
            <person name="Lapidus A."/>
            <person name="Barry K."/>
            <person name="Detter J.C."/>
            <person name="Glavina del Rio T."/>
            <person name="Hammon N."/>
            <person name="Israni S."/>
            <person name="Dalin E."/>
            <person name="Tice H."/>
            <person name="Pitluck S."/>
            <person name="Martinez M."/>
            <person name="Schmutz J."/>
            <person name="Larimer F."/>
            <person name="Land M."/>
            <person name="Hauser L."/>
            <person name="Kyrpides N."/>
            <person name="Kim E."/>
            <person name="Miller C.D."/>
            <person name="Hughes J.E."/>
            <person name="Anderson A.J."/>
            <person name="Sims R.C."/>
            <person name="Richardson P."/>
        </authorList>
    </citation>
    <scope>NUCLEOTIDE SEQUENCE [LARGE SCALE GENOMIC DNA]</scope>
    <source>
        <strain evidence="1">MCS</strain>
    </source>
</reference>
<evidence type="ECO:0000313" key="1">
    <source>
        <dbReference type="EMBL" id="ABG07536.1"/>
    </source>
</evidence>
<protein>
    <submittedName>
        <fullName evidence="1">Uncharacterized protein</fullName>
    </submittedName>
</protein>
<dbReference type="AlphaFoldDB" id="A0A5Q5BGY7"/>
<proteinExistence type="predicted"/>
<gene>
    <name evidence="1" type="ordered locus">Mmcs_1424</name>
</gene>